<evidence type="ECO:0000313" key="1">
    <source>
        <dbReference type="EMBL" id="QIR16349.1"/>
    </source>
</evidence>
<dbReference type="Proteomes" id="UP000502608">
    <property type="component" value="Plasmid pPN3F2_1"/>
</dbReference>
<dbReference type="KEGG" id="saes:HBH39_17845"/>
<organism evidence="1 2">
    <name type="scientific">Shewanella aestuarii</name>
    <dbReference type="NCBI Taxonomy" id="1028752"/>
    <lineage>
        <taxon>Bacteria</taxon>
        <taxon>Pseudomonadati</taxon>
        <taxon>Pseudomonadota</taxon>
        <taxon>Gammaproteobacteria</taxon>
        <taxon>Alteromonadales</taxon>
        <taxon>Shewanellaceae</taxon>
        <taxon>Shewanella</taxon>
    </lineage>
</organism>
<keyword evidence="1" id="KW-0614">Plasmid</keyword>
<accession>A0A6G9QRB1</accession>
<geneLocation type="plasmid" evidence="1 2">
    <name>pPN3F2_1</name>
</geneLocation>
<dbReference type="AlphaFoldDB" id="A0A6G9QRB1"/>
<protein>
    <submittedName>
        <fullName evidence="1">Uncharacterized protein</fullName>
    </submittedName>
</protein>
<dbReference type="RefSeq" id="WP_167680198.1">
    <property type="nucleotide sequence ID" value="NZ_CP050314.1"/>
</dbReference>
<evidence type="ECO:0000313" key="2">
    <source>
        <dbReference type="Proteomes" id="UP000502608"/>
    </source>
</evidence>
<reference evidence="1 2" key="1">
    <citation type="submission" date="2020-03" db="EMBL/GenBank/DDBJ databases">
        <title>Complete genome sequence of Shewanella sp.</title>
        <authorList>
            <person name="Kim Y.-S."/>
            <person name="Kim S.-J."/>
            <person name="Jung H.-K."/>
            <person name="Kim K.-H."/>
        </authorList>
    </citation>
    <scope>NUCLEOTIDE SEQUENCE [LARGE SCALE GENOMIC DNA]</scope>
    <source>
        <strain evidence="1 2">PN3F2</strain>
        <plasmid evidence="1 2">pPN3F2_1</plasmid>
    </source>
</reference>
<keyword evidence="2" id="KW-1185">Reference proteome</keyword>
<name>A0A6G9QRB1_9GAMM</name>
<sequence length="98" mass="10782">MQKQVLFSAIVIESKDKGVGNEDHLNAWDIDSSPERCEIELMSLGCNKETFIEALLSSRIGHCFVRYRSGKIADIGGSSLLLEAGQTINIFSDFSVSN</sequence>
<dbReference type="EMBL" id="CP050314">
    <property type="protein sequence ID" value="QIR16349.1"/>
    <property type="molecule type" value="Genomic_DNA"/>
</dbReference>
<gene>
    <name evidence="1" type="ORF">HBH39_17845</name>
</gene>
<proteinExistence type="predicted"/>